<sequence>MEIEQMLAKADKIADYYVKLQQKIFYLLIDSFKTTRPELINQDDPDSILEWRLRALSKIGALTKDTIKIVSNTSGKSESYIYDLIKDDGLEVAKDINAELSDALKQNKPISPEVNSIISSYAAQTFRDINNNVNQSLLSTNYSKNGAVRAYQDIINQTVLEVQTGLKTPDRALKDNIYKWRDNGIKTNLVDKAGHNWSLEGYTRTVIRTTAARTYNDLRIQSMKDFDSVLATMSSHPASRPACAPIQGKIVNIVPRESPRCDPEYPSIYDYGYGKPSGCFGINCGHKLYPYIKGVSHNLQKQYDPKEAVEKQKIQQKQRYYERNIRRLKYDLDLARRQNDVVSERKFNQAIRGYQAKLRDLVKDNDFLTRQYDREQIGNPRIRSHEVLKKELAALHKEYGPHGFPKDVQEYKKLLYNKDTGGIVNAYVKARRQGMVEPVVTYQDFININREFDKKISGSYTQNGLLIKGLSDHAIPRIFGARFDHSHRDSKGNPLRRIGTDIDTINKVLKNGNQIEDSDKAEGYAYDGWKVFVSKITGLVITIEPSKRKKIKNESKVG</sequence>
<organism evidence="1 2">
    <name type="scientific">Ligilactobacillus ruminis SPM0211</name>
    <dbReference type="NCBI Taxonomy" id="1040964"/>
    <lineage>
        <taxon>Bacteria</taxon>
        <taxon>Bacillati</taxon>
        <taxon>Bacillota</taxon>
        <taxon>Bacilli</taxon>
        <taxon>Lactobacillales</taxon>
        <taxon>Lactobacillaceae</taxon>
        <taxon>Ligilactobacillus</taxon>
    </lineage>
</organism>
<comment type="caution">
    <text evidence="1">The sequence shown here is derived from an EMBL/GenBank/DDBJ whole genome shotgun (WGS) entry which is preliminary data.</text>
</comment>
<name>F7R2Z7_9LACO</name>
<gene>
    <name evidence="1" type="ORF">LRU_02104</name>
</gene>
<protein>
    <submittedName>
        <fullName evidence="1">Minor capsid protein</fullName>
    </submittedName>
</protein>
<evidence type="ECO:0000313" key="2">
    <source>
        <dbReference type="Proteomes" id="UP000002971"/>
    </source>
</evidence>
<dbReference type="Pfam" id="PF06152">
    <property type="entry name" value="Phage_min_cap2"/>
    <property type="match status" value="1"/>
</dbReference>
<dbReference type="EMBL" id="AFOJ01000007">
    <property type="protein sequence ID" value="EGM50422.1"/>
    <property type="molecule type" value="Genomic_DNA"/>
</dbReference>
<dbReference type="InterPro" id="IPR009319">
    <property type="entry name" value="Phage_A118_VSP1"/>
</dbReference>
<dbReference type="AlphaFoldDB" id="F7R2Z7"/>
<accession>F7R2Z7</accession>
<proteinExistence type="predicted"/>
<evidence type="ECO:0000313" key="1">
    <source>
        <dbReference type="EMBL" id="EGM50422.1"/>
    </source>
</evidence>
<reference evidence="1 2" key="1">
    <citation type="journal article" date="2011" name="J. Bacteriol.">
        <title>Genome Sequence of Lactobacillus ruminis SPM0211, Isolated from a Fecal Sample from a Healthy Korean.</title>
        <authorList>
            <person name="Lee S."/>
            <person name="Cho Y.J."/>
            <person name="Lee A.H."/>
            <person name="Chun J."/>
            <person name="Ha N.J."/>
            <person name="Ko G."/>
        </authorList>
    </citation>
    <scope>NUCLEOTIDE SEQUENCE [LARGE SCALE GENOMIC DNA]</scope>
    <source>
        <strain evidence="1 2">SPM0211</strain>
    </source>
</reference>
<dbReference type="Proteomes" id="UP000002971">
    <property type="component" value="Unassembled WGS sequence"/>
</dbReference>
<dbReference type="GO" id="GO:0005198">
    <property type="term" value="F:structural molecule activity"/>
    <property type="evidence" value="ECO:0007669"/>
    <property type="project" value="InterPro"/>
</dbReference>
<dbReference type="RefSeq" id="WP_003696575.1">
    <property type="nucleotide sequence ID" value="NZ_AFOJ01000007.1"/>
</dbReference>